<dbReference type="PANTHER" id="PTHR12112:SF22">
    <property type="entry name" value="MANGANESE-DEPENDENT INORGANIC PYROPHOSPHATASE-RELATED"/>
    <property type="match status" value="1"/>
</dbReference>
<dbReference type="GO" id="GO:0005737">
    <property type="term" value="C:cytoplasm"/>
    <property type="evidence" value="ECO:0007669"/>
    <property type="project" value="UniProtKB-SubCell"/>
</dbReference>
<comment type="caution">
    <text evidence="8">The sequence shown here is derived from an EMBL/GenBank/DDBJ whole genome shotgun (WGS) entry which is preliminary data.</text>
</comment>
<keyword evidence="9" id="KW-1185">Reference proteome</keyword>
<dbReference type="InterPro" id="IPR036865">
    <property type="entry name" value="CRAL-TRIO_dom_sf"/>
</dbReference>
<dbReference type="Pfam" id="PF12496">
    <property type="entry name" value="BNIP2"/>
    <property type="match status" value="1"/>
</dbReference>
<evidence type="ECO:0000256" key="6">
    <source>
        <dbReference type="SAM" id="MobiDB-lite"/>
    </source>
</evidence>
<dbReference type="Proteomes" id="UP000230750">
    <property type="component" value="Unassembled WGS sequence"/>
</dbReference>
<dbReference type="InterPro" id="IPR022181">
    <property type="entry name" value="Bcl2-/adenovirus-E1B"/>
</dbReference>
<name>A0A2G8JSM0_STIJA</name>
<keyword evidence="5" id="KW-0464">Manganese</keyword>
<dbReference type="AlphaFoldDB" id="A0A2G8JSM0"/>
<keyword evidence="2" id="KW-0963">Cytoplasm</keyword>
<keyword evidence="4" id="KW-0378">Hydrolase</keyword>
<evidence type="ECO:0000256" key="4">
    <source>
        <dbReference type="ARBA" id="ARBA00022801"/>
    </source>
</evidence>
<dbReference type="OrthoDB" id="19923at2759"/>
<dbReference type="FunFam" id="3.40.525.10:FF:000001">
    <property type="entry name" value="BCL2/adenovirus E1B protein-interacting protein 2"/>
    <property type="match status" value="1"/>
</dbReference>
<evidence type="ECO:0000313" key="9">
    <source>
        <dbReference type="Proteomes" id="UP000230750"/>
    </source>
</evidence>
<evidence type="ECO:0000256" key="3">
    <source>
        <dbReference type="ARBA" id="ARBA00022723"/>
    </source>
</evidence>
<dbReference type="PROSITE" id="PS50191">
    <property type="entry name" value="CRAL_TRIO"/>
    <property type="match status" value="1"/>
</dbReference>
<organism evidence="8 9">
    <name type="scientific">Stichopus japonicus</name>
    <name type="common">Sea cucumber</name>
    <dbReference type="NCBI Taxonomy" id="307972"/>
    <lineage>
        <taxon>Eukaryota</taxon>
        <taxon>Metazoa</taxon>
        <taxon>Echinodermata</taxon>
        <taxon>Eleutherozoa</taxon>
        <taxon>Echinozoa</taxon>
        <taxon>Holothuroidea</taxon>
        <taxon>Aspidochirotacea</taxon>
        <taxon>Aspidochirotida</taxon>
        <taxon>Stichopodidae</taxon>
        <taxon>Apostichopus</taxon>
    </lineage>
</organism>
<evidence type="ECO:0000256" key="2">
    <source>
        <dbReference type="ARBA" id="ARBA00022490"/>
    </source>
</evidence>
<gene>
    <name evidence="8" type="ORF">BSL78_24393</name>
</gene>
<dbReference type="EMBL" id="MRZV01001316">
    <property type="protein sequence ID" value="PIK38761.1"/>
    <property type="molecule type" value="Genomic_DNA"/>
</dbReference>
<protein>
    <recommendedName>
        <fullName evidence="7">CRAL-TRIO domain-containing protein</fullName>
    </recommendedName>
</protein>
<reference evidence="8 9" key="1">
    <citation type="journal article" date="2017" name="PLoS Biol.">
        <title>The sea cucumber genome provides insights into morphological evolution and visceral regeneration.</title>
        <authorList>
            <person name="Zhang X."/>
            <person name="Sun L."/>
            <person name="Yuan J."/>
            <person name="Sun Y."/>
            <person name="Gao Y."/>
            <person name="Zhang L."/>
            <person name="Li S."/>
            <person name="Dai H."/>
            <person name="Hamel J.F."/>
            <person name="Liu C."/>
            <person name="Yu Y."/>
            <person name="Liu S."/>
            <person name="Lin W."/>
            <person name="Guo K."/>
            <person name="Jin S."/>
            <person name="Xu P."/>
            <person name="Storey K.B."/>
            <person name="Huan P."/>
            <person name="Zhang T."/>
            <person name="Zhou Y."/>
            <person name="Zhang J."/>
            <person name="Lin C."/>
            <person name="Li X."/>
            <person name="Xing L."/>
            <person name="Huo D."/>
            <person name="Sun M."/>
            <person name="Wang L."/>
            <person name="Mercier A."/>
            <person name="Li F."/>
            <person name="Yang H."/>
            <person name="Xiang J."/>
        </authorList>
    </citation>
    <scope>NUCLEOTIDE SEQUENCE [LARGE SCALE GENOMIC DNA]</scope>
    <source>
        <strain evidence="8">Shaxun</strain>
        <tissue evidence="8">Muscle</tissue>
    </source>
</reference>
<evidence type="ECO:0000256" key="1">
    <source>
        <dbReference type="ARBA" id="ARBA00004496"/>
    </source>
</evidence>
<accession>A0A2G8JSM0</accession>
<feature type="domain" description="CRAL-TRIO" evidence="7">
    <location>
        <begin position="107"/>
        <end position="264"/>
    </location>
</feature>
<sequence length="266" mass="30846">MIISSLFSGAYSGAADSPNRKRLSAELALNLEDGTSITTEVIDAAYPAVLTPSSTEMSWDDDTSMDKKSSKPEKIAEYTAREEHEDRWRWRTVKIGDTEHMVDNKVIEPFKKVLSHGGYYGNTMNAVIVIASCYLPEKSRKDYEYVMHNLFLYVVSSLELLVAQDYIIVYFHGAAPRTKIPSLAWMKRCYQMIDRRLKKNLKGLYIIHPTGWLKTVITFTRPFISAKFYRKLKFIYKLSDLEKVISMEYIYIPEEVQRFDDTKQEK</sequence>
<dbReference type="CDD" id="cd00170">
    <property type="entry name" value="SEC14"/>
    <property type="match status" value="1"/>
</dbReference>
<evidence type="ECO:0000313" key="8">
    <source>
        <dbReference type="EMBL" id="PIK38761.1"/>
    </source>
</evidence>
<dbReference type="SMART" id="SM00516">
    <property type="entry name" value="SEC14"/>
    <property type="match status" value="1"/>
</dbReference>
<dbReference type="PANTHER" id="PTHR12112">
    <property type="entry name" value="BNIP - RELATED"/>
    <property type="match status" value="1"/>
</dbReference>
<dbReference type="Gene3D" id="3.40.525.10">
    <property type="entry name" value="CRAL-TRIO lipid binding domain"/>
    <property type="match status" value="1"/>
</dbReference>
<feature type="non-terminal residue" evidence="8">
    <location>
        <position position="266"/>
    </location>
</feature>
<feature type="region of interest" description="Disordered" evidence="6">
    <location>
        <begin position="55"/>
        <end position="78"/>
    </location>
</feature>
<evidence type="ECO:0000256" key="5">
    <source>
        <dbReference type="ARBA" id="ARBA00023211"/>
    </source>
</evidence>
<comment type="subcellular location">
    <subcellularLocation>
        <location evidence="1">Cytoplasm</location>
    </subcellularLocation>
</comment>
<dbReference type="Pfam" id="PF13716">
    <property type="entry name" value="CRAL_TRIO_2"/>
    <property type="match status" value="1"/>
</dbReference>
<feature type="compositionally biased region" description="Basic and acidic residues" evidence="6">
    <location>
        <begin position="64"/>
        <end position="78"/>
    </location>
</feature>
<keyword evidence="3" id="KW-0479">Metal-binding</keyword>
<proteinExistence type="predicted"/>
<evidence type="ECO:0000259" key="7">
    <source>
        <dbReference type="PROSITE" id="PS50191"/>
    </source>
</evidence>
<dbReference type="STRING" id="307972.A0A2G8JSM0"/>
<dbReference type="InterPro" id="IPR001251">
    <property type="entry name" value="CRAL-TRIO_dom"/>
</dbReference>
<dbReference type="SUPFAM" id="SSF52087">
    <property type="entry name" value="CRAL/TRIO domain"/>
    <property type="match status" value="1"/>
</dbReference>